<evidence type="ECO:0000313" key="4">
    <source>
        <dbReference type="Proteomes" id="UP000325440"/>
    </source>
</evidence>
<keyword evidence="2" id="KW-0472">Membrane</keyword>
<keyword evidence="4" id="KW-1185">Reference proteome</keyword>
<protein>
    <submittedName>
        <fullName evidence="3">Uncharacterized protein</fullName>
    </submittedName>
</protein>
<dbReference type="AlphaFoldDB" id="A0A5E4NPM0"/>
<feature type="transmembrane region" description="Helical" evidence="2">
    <location>
        <begin position="89"/>
        <end position="109"/>
    </location>
</feature>
<keyword evidence="2" id="KW-1133">Transmembrane helix</keyword>
<feature type="compositionally biased region" description="Acidic residues" evidence="1">
    <location>
        <begin position="200"/>
        <end position="211"/>
    </location>
</feature>
<evidence type="ECO:0000256" key="1">
    <source>
        <dbReference type="SAM" id="MobiDB-lite"/>
    </source>
</evidence>
<dbReference type="EMBL" id="CABPRJ010002410">
    <property type="protein sequence ID" value="VVC45699.1"/>
    <property type="molecule type" value="Genomic_DNA"/>
</dbReference>
<feature type="compositionally biased region" description="Acidic residues" evidence="1">
    <location>
        <begin position="174"/>
        <end position="192"/>
    </location>
</feature>
<name>A0A5E4NPM0_9HEMI</name>
<keyword evidence="2" id="KW-0812">Transmembrane</keyword>
<accession>A0A5E4NPM0</accession>
<dbReference type="Proteomes" id="UP000325440">
    <property type="component" value="Unassembled WGS sequence"/>
</dbReference>
<evidence type="ECO:0000313" key="3">
    <source>
        <dbReference type="EMBL" id="VVC45699.1"/>
    </source>
</evidence>
<reference evidence="3 4" key="1">
    <citation type="submission" date="2019-08" db="EMBL/GenBank/DDBJ databases">
        <authorList>
            <person name="Alioto T."/>
            <person name="Alioto T."/>
            <person name="Gomez Garrido J."/>
        </authorList>
    </citation>
    <scope>NUCLEOTIDE SEQUENCE [LARGE SCALE GENOMIC DNA]</scope>
</reference>
<evidence type="ECO:0000256" key="2">
    <source>
        <dbReference type="SAM" id="Phobius"/>
    </source>
</evidence>
<feature type="region of interest" description="Disordered" evidence="1">
    <location>
        <begin position="174"/>
        <end position="211"/>
    </location>
</feature>
<gene>
    <name evidence="3" type="ORF">CINCED_3A001634</name>
</gene>
<sequence length="211" mass="24440">MNLREIIFYSIAPACCWLVLLNATTHYVATRLHRVTEVWSHYFNFAQAYTKFAEQNNNNLSIPPAIRVRTPAEYDFETQQIVQYMIYKLVFVTCVVIVLQVSLLLFCLYNEEHINYTSQLIEVQYIHEGDDDEQLRYFISVPQDPHEPNNEAIHFFDNVFGEFHVDEINIDEINVSEEEEVEEGEEGEEGEGEGGGGGGEEGEEEEEEIFL</sequence>
<organism evidence="3 4">
    <name type="scientific">Cinara cedri</name>
    <dbReference type="NCBI Taxonomy" id="506608"/>
    <lineage>
        <taxon>Eukaryota</taxon>
        <taxon>Metazoa</taxon>
        <taxon>Ecdysozoa</taxon>
        <taxon>Arthropoda</taxon>
        <taxon>Hexapoda</taxon>
        <taxon>Insecta</taxon>
        <taxon>Pterygota</taxon>
        <taxon>Neoptera</taxon>
        <taxon>Paraneoptera</taxon>
        <taxon>Hemiptera</taxon>
        <taxon>Sternorrhyncha</taxon>
        <taxon>Aphidomorpha</taxon>
        <taxon>Aphidoidea</taxon>
        <taxon>Aphididae</taxon>
        <taxon>Lachninae</taxon>
        <taxon>Cinara</taxon>
    </lineage>
</organism>
<proteinExistence type="predicted"/>
<feature type="transmembrane region" description="Helical" evidence="2">
    <location>
        <begin position="6"/>
        <end position="24"/>
    </location>
</feature>